<evidence type="ECO:0000256" key="10">
    <source>
        <dbReference type="ARBA" id="ARBA00022729"/>
    </source>
</evidence>
<dbReference type="GO" id="GO:0005737">
    <property type="term" value="C:cytoplasm"/>
    <property type="evidence" value="ECO:0007669"/>
    <property type="project" value="UniProtKB-SubCell"/>
</dbReference>
<evidence type="ECO:0000256" key="19">
    <source>
        <dbReference type="PROSITE-ProRule" id="PRU00302"/>
    </source>
</evidence>
<keyword evidence="6" id="KW-0964">Secreted</keyword>
<feature type="domain" description="Sushi" evidence="25">
    <location>
        <begin position="1710"/>
        <end position="1770"/>
    </location>
</feature>
<dbReference type="InterPro" id="IPR011042">
    <property type="entry name" value="6-blade_b-propeller_TolB-like"/>
</dbReference>
<feature type="domain" description="C-type lectin" evidence="24">
    <location>
        <begin position="675"/>
        <end position="794"/>
    </location>
</feature>
<evidence type="ECO:0000256" key="18">
    <source>
        <dbReference type="PROSITE-ProRule" id="PRU00076"/>
    </source>
</evidence>
<feature type="compositionally biased region" description="Basic and acidic residues" evidence="21">
    <location>
        <begin position="54"/>
        <end position="63"/>
    </location>
</feature>
<evidence type="ECO:0000256" key="3">
    <source>
        <dbReference type="ARBA" id="ARBA00004613"/>
    </source>
</evidence>
<feature type="domain" description="EGF-like" evidence="23">
    <location>
        <begin position="459"/>
        <end position="496"/>
    </location>
</feature>
<dbReference type="GO" id="GO:0007399">
    <property type="term" value="P:nervous system development"/>
    <property type="evidence" value="ECO:0007669"/>
    <property type="project" value="UniProtKB-ARBA"/>
</dbReference>
<dbReference type="FunFam" id="2.10.25.10:FF:000391">
    <property type="entry name" value="Weary, isoform C"/>
    <property type="match status" value="1"/>
</dbReference>
<feature type="disulfide bond" evidence="18">
    <location>
        <begin position="486"/>
        <end position="495"/>
    </location>
</feature>
<dbReference type="FunFam" id="2.10.70.10:FF:000064">
    <property type="entry name" value="Fibulin 7"/>
    <property type="match status" value="3"/>
</dbReference>
<evidence type="ECO:0000256" key="9">
    <source>
        <dbReference type="ARBA" id="ARBA00022692"/>
    </source>
</evidence>
<keyword evidence="9" id="KW-0812">Transmembrane</keyword>
<evidence type="ECO:0000256" key="14">
    <source>
        <dbReference type="ARBA" id="ARBA00022989"/>
    </source>
</evidence>
<dbReference type="InterPro" id="IPR000033">
    <property type="entry name" value="LDLR_classB_rpt"/>
</dbReference>
<dbReference type="InterPro" id="IPR016187">
    <property type="entry name" value="CTDL_fold"/>
</dbReference>
<dbReference type="InterPro" id="IPR016186">
    <property type="entry name" value="C-type_lectin-like/link_sf"/>
</dbReference>
<feature type="domain" description="Sushi" evidence="25">
    <location>
        <begin position="1947"/>
        <end position="2002"/>
    </location>
</feature>
<dbReference type="PROSITE" id="PS51120">
    <property type="entry name" value="LDLRB"/>
    <property type="match status" value="4"/>
</dbReference>
<feature type="chain" id="PRO_5028341185" evidence="22">
    <location>
        <begin position="26"/>
        <end position="2036"/>
    </location>
</feature>
<evidence type="ECO:0000259" key="25">
    <source>
        <dbReference type="PROSITE" id="PS50923"/>
    </source>
</evidence>
<evidence type="ECO:0000313" key="26">
    <source>
        <dbReference type="Proteomes" id="UP000515135"/>
    </source>
</evidence>
<dbReference type="InterPro" id="IPR050778">
    <property type="entry name" value="Cueball_EGF_LRP_Nidogen"/>
</dbReference>
<dbReference type="Pfam" id="PF00008">
    <property type="entry name" value="EGF"/>
    <property type="match status" value="6"/>
</dbReference>
<evidence type="ECO:0000256" key="8">
    <source>
        <dbReference type="ARBA" id="ARBA00022659"/>
    </source>
</evidence>
<dbReference type="Gene3D" id="2.10.70.10">
    <property type="entry name" value="Complement Module, domain 1"/>
    <property type="match status" value="5"/>
</dbReference>
<feature type="region of interest" description="Disordered" evidence="21">
    <location>
        <begin position="1049"/>
        <end position="1094"/>
    </location>
</feature>
<dbReference type="KEGG" id="bbel:109471363"/>
<feature type="domain" description="EGF-like" evidence="23">
    <location>
        <begin position="848"/>
        <end position="884"/>
    </location>
</feature>
<comment type="subcellular location">
    <subcellularLocation>
        <location evidence="1">Cell membrane</location>
        <topology evidence="1">Single-pass type I membrane protein</topology>
    </subcellularLocation>
    <subcellularLocation>
        <location evidence="2">Cytoplasm</location>
    </subcellularLocation>
    <subcellularLocation>
        <location evidence="3">Secreted</location>
    </subcellularLocation>
</comment>
<keyword evidence="16 18" id="KW-1015">Disulfide bond</keyword>
<dbReference type="SUPFAM" id="SSF57196">
    <property type="entry name" value="EGF/Laminin"/>
    <property type="match status" value="6"/>
</dbReference>
<organism evidence="26 27">
    <name type="scientific">Branchiostoma belcheri</name>
    <name type="common">Amphioxus</name>
    <dbReference type="NCBI Taxonomy" id="7741"/>
    <lineage>
        <taxon>Eukaryota</taxon>
        <taxon>Metazoa</taxon>
        <taxon>Chordata</taxon>
        <taxon>Cephalochordata</taxon>
        <taxon>Leptocardii</taxon>
        <taxon>Amphioxiformes</taxon>
        <taxon>Branchiostomatidae</taxon>
        <taxon>Branchiostoma</taxon>
    </lineage>
</organism>
<dbReference type="InterPro" id="IPR009030">
    <property type="entry name" value="Growth_fac_rcpt_cys_sf"/>
</dbReference>
<evidence type="ECO:0000256" key="22">
    <source>
        <dbReference type="SAM" id="SignalP"/>
    </source>
</evidence>
<dbReference type="SMART" id="SM00034">
    <property type="entry name" value="CLECT"/>
    <property type="match status" value="2"/>
</dbReference>
<dbReference type="PROSITE" id="PS00022">
    <property type="entry name" value="EGF_1"/>
    <property type="match status" value="8"/>
</dbReference>
<dbReference type="GeneID" id="109471363"/>
<evidence type="ECO:0000256" key="16">
    <source>
        <dbReference type="ARBA" id="ARBA00023157"/>
    </source>
</evidence>
<feature type="repeat" description="LDL-receptor class B" evidence="20">
    <location>
        <begin position="1270"/>
        <end position="1312"/>
    </location>
</feature>
<keyword evidence="26" id="KW-1185">Reference proteome</keyword>
<dbReference type="SUPFAM" id="SSF57184">
    <property type="entry name" value="Growth factor receptor domain"/>
    <property type="match status" value="1"/>
</dbReference>
<feature type="disulfide bond" evidence="19">
    <location>
        <begin position="1800"/>
        <end position="1827"/>
    </location>
</feature>
<feature type="domain" description="EGF-like" evidence="23">
    <location>
        <begin position="576"/>
        <end position="613"/>
    </location>
</feature>
<evidence type="ECO:0000256" key="6">
    <source>
        <dbReference type="ARBA" id="ARBA00022525"/>
    </source>
</evidence>
<feature type="repeat" description="LDL-receptor class B" evidence="20">
    <location>
        <begin position="1313"/>
        <end position="1357"/>
    </location>
</feature>
<dbReference type="SMART" id="SM00032">
    <property type="entry name" value="CCP"/>
    <property type="match status" value="5"/>
</dbReference>
<dbReference type="Gene3D" id="2.120.10.30">
    <property type="entry name" value="TolB, C-terminal domain"/>
    <property type="match status" value="2"/>
</dbReference>
<evidence type="ECO:0000259" key="23">
    <source>
        <dbReference type="PROSITE" id="PS50026"/>
    </source>
</evidence>
<dbReference type="SMART" id="SM00179">
    <property type="entry name" value="EGF_CA"/>
    <property type="match status" value="8"/>
</dbReference>
<dbReference type="InterPro" id="IPR000152">
    <property type="entry name" value="EGF-type_Asp/Asn_hydroxyl_site"/>
</dbReference>
<evidence type="ECO:0000256" key="17">
    <source>
        <dbReference type="ARBA" id="ARBA00023180"/>
    </source>
</evidence>
<dbReference type="PROSITE" id="PS00010">
    <property type="entry name" value="ASX_HYDROXYL"/>
    <property type="match status" value="7"/>
</dbReference>
<keyword evidence="10 22" id="KW-0732">Signal</keyword>
<dbReference type="GO" id="GO:0023052">
    <property type="term" value="P:signaling"/>
    <property type="evidence" value="ECO:0007669"/>
    <property type="project" value="UniProtKB-ARBA"/>
</dbReference>
<reference evidence="27" key="1">
    <citation type="submission" date="2025-08" db="UniProtKB">
        <authorList>
            <consortium name="RefSeq"/>
        </authorList>
    </citation>
    <scope>IDENTIFICATION</scope>
    <source>
        <tissue evidence="27">Gonad</tissue>
    </source>
</reference>
<dbReference type="PROSITE" id="PS50923">
    <property type="entry name" value="SUSHI"/>
    <property type="match status" value="5"/>
</dbReference>
<evidence type="ECO:0000256" key="2">
    <source>
        <dbReference type="ARBA" id="ARBA00004496"/>
    </source>
</evidence>
<dbReference type="Pfam" id="PF14670">
    <property type="entry name" value="FXa_inhibition"/>
    <property type="match status" value="2"/>
</dbReference>
<feature type="disulfide bond" evidence="19">
    <location>
        <begin position="1973"/>
        <end position="2000"/>
    </location>
</feature>
<dbReference type="CDD" id="cd00037">
    <property type="entry name" value="CLECT"/>
    <property type="match status" value="2"/>
</dbReference>
<dbReference type="SUPFAM" id="SSF57535">
    <property type="entry name" value="Complement control module/SCR domain"/>
    <property type="match status" value="5"/>
</dbReference>
<evidence type="ECO:0000256" key="20">
    <source>
        <dbReference type="PROSITE-ProRule" id="PRU00461"/>
    </source>
</evidence>
<feature type="domain" description="EGF-like" evidence="23">
    <location>
        <begin position="498"/>
        <end position="535"/>
    </location>
</feature>
<evidence type="ECO:0000256" key="4">
    <source>
        <dbReference type="ARBA" id="ARBA00022475"/>
    </source>
</evidence>
<proteinExistence type="predicted"/>
<dbReference type="GO" id="GO:0007155">
    <property type="term" value="P:cell adhesion"/>
    <property type="evidence" value="ECO:0007669"/>
    <property type="project" value="UniProtKB-KW"/>
</dbReference>
<name>A0A6P4Z968_BRABE</name>
<feature type="disulfide bond" evidence="19">
    <location>
        <begin position="1712"/>
        <end position="1755"/>
    </location>
</feature>
<dbReference type="Pfam" id="PF00084">
    <property type="entry name" value="Sushi"/>
    <property type="match status" value="5"/>
</dbReference>
<feature type="disulfide bond" evidence="19">
    <location>
        <begin position="1856"/>
        <end position="1883"/>
    </location>
</feature>
<feature type="domain" description="EGF-like" evidence="23">
    <location>
        <begin position="810"/>
        <end position="846"/>
    </location>
</feature>
<keyword evidence="4" id="KW-1003">Cell membrane</keyword>
<evidence type="ECO:0000256" key="11">
    <source>
        <dbReference type="ARBA" id="ARBA00022737"/>
    </source>
</evidence>
<feature type="compositionally biased region" description="Basic residues" evidence="21">
    <location>
        <begin position="1079"/>
        <end position="1090"/>
    </location>
</feature>
<dbReference type="InterPro" id="IPR018097">
    <property type="entry name" value="EGF_Ca-bd_CS"/>
</dbReference>
<evidence type="ECO:0000256" key="21">
    <source>
        <dbReference type="SAM" id="MobiDB-lite"/>
    </source>
</evidence>
<dbReference type="PANTHER" id="PTHR46513:SF44">
    <property type="entry name" value="LDL RECEPTOR RELATED PROTEIN 4"/>
    <property type="match status" value="1"/>
</dbReference>
<feature type="domain" description="EGF-like" evidence="23">
    <location>
        <begin position="615"/>
        <end position="652"/>
    </location>
</feature>
<dbReference type="OrthoDB" id="283575at2759"/>
<dbReference type="GO" id="GO:0120025">
    <property type="term" value="C:plasma membrane bounded cell projection"/>
    <property type="evidence" value="ECO:0007669"/>
    <property type="project" value="UniProtKB-ARBA"/>
</dbReference>
<feature type="domain" description="C-type lectin" evidence="24">
    <location>
        <begin position="894"/>
        <end position="1013"/>
    </location>
</feature>
<feature type="region of interest" description="Disordered" evidence="21">
    <location>
        <begin position="75"/>
        <end position="102"/>
    </location>
</feature>
<dbReference type="Pfam" id="PF00059">
    <property type="entry name" value="Lectin_C"/>
    <property type="match status" value="2"/>
</dbReference>
<dbReference type="PANTHER" id="PTHR46513">
    <property type="entry name" value="VITELLOGENIN RECEPTOR-LIKE PROTEIN-RELATED-RELATED"/>
    <property type="match status" value="1"/>
</dbReference>
<dbReference type="FunFam" id="2.120.10.30:FF:000241">
    <property type="entry name" value="Low-density lipoprotein receptor-related protein 6"/>
    <property type="match status" value="2"/>
</dbReference>
<feature type="repeat" description="LDL-receptor class B" evidence="20">
    <location>
        <begin position="195"/>
        <end position="237"/>
    </location>
</feature>
<dbReference type="InterPro" id="IPR035976">
    <property type="entry name" value="Sushi/SCR/CCP_sf"/>
</dbReference>
<keyword evidence="7 18" id="KW-0245">EGF-like domain</keyword>
<evidence type="ECO:0000259" key="24">
    <source>
        <dbReference type="PROSITE" id="PS50041"/>
    </source>
</evidence>
<dbReference type="Pfam" id="PF12661">
    <property type="entry name" value="hEGF"/>
    <property type="match status" value="2"/>
</dbReference>
<sequence>MQTHRAAVLLWGLVVIQLLCHQAAAQGGEDPDHDKNLTPEEDPVPYSGAAPGEADPHGQAVDKTEGTTPVAFEKGEVETLQLGKPVDGYAPSTGNKAPPSGHKLLLVADSTDRSITRLTTEDDNSFQWARYNIGNGTNRPIAVEYDRASDFIYWTTVNGANSAVARTPYEPGPGQRLDGQMALVPDGIAVDVISRNLYWTDTGIDKIIVSRLDGSFRKNLITTGLDEPRAIVVDPNAGYMYWTDWGGSAKIERAALDGTQRSVIVNVGVGQWPNGLALDKAANRLYWCNGATGQIWTSGVTGSNPGPTQLFTHNNAHVFGMAVDETYLYWTAWNVPGIHRIGKNLQGYVNLNIPHFQKLHDIHVRTTANTPTQPNACSASNGNCTQLCLPVPGGGRTCACQDGWSLGSDGRTCVSAACLPNPCQNGGKCVGQPQSSSLTLTAYTCTCPPGFSGPRCETNDDDCRPTNPCQNGGQCVDGINTFTCRCLSGFSGNRCETNINDCPSTNPCQNGGQCVDGINSYTCRCTTGFSGDRCQTNINDCPSPNPCQNGGQCVDGINTFTCRCANGFSGSRCQTNINDCPSPNPCQNGGQCVDGINSYTCRCATGFSGNRCETNGDNCPSPNPCQNGGQCVDGINSYTCRCPDGFWGAHCEIAPTTAQTTWATKSVCEPGWFHHEGTCYCLLTSPSTYSEAVRSCADLDLYGRLAVVKRPSTHQFLLDYVEGEGGGSPWIGIDDGATEGVWKYVDGDLVSDPFNEWADGTWNSRKKDCVRMSEIFGYDWQPVPCNTRSSYICEYPVVPPTDTPNTTPGVIERCEEDTCNQGGICIDGETSYRCYCLPGYLGEHCETETDECDPDPCQNGGVCTDGQLSYTCTCPHGFAGVNCELTCPSGFRLFGDQCYWFSPTAVRNVVATAETDCDARGARLACVKSEEEHNFIKMTIATTNRRPHYIGLSDRAVEGTFVHSDGTALGSFRPFRTNSNVNNHWKDCVIMWPSSSYQWLYYSCNSRRNYVCQRGDPYSLPPIQAFSIKERLSRYACQRNIRQATVSLEPPRTQDDPAHRAAHRKRQVYSTTHQEVGRKHFRRSTKHPRQQVKTMLGTRGRAVLLLWAALTIQLICHQAVAHEYSDMDSSPDETASTITEDVIKAEVVKGDINSLQLGKPVDSEYRGTGAKAPLPGEKLILVADPTSGTITRLTTSNDNNFSAGRYTIGGGVHKMTAVDYDKKGDYIYWTSVNGANSQVGRSPYGAGPGNRLDGEEASEPAGIAVDVISRNLYWTDAGTNRIVVSRLDGSFRRSLITTGLVKPRAIVVDPTAGWIYWIEWGTRPTINRARLDGSQRSVIVNIGFGRRPTGLALDAPANRIFWCIGSTGQIFTSEVTGSNARRVFTHADSSPSMSGIAVDEGYLYWTATNFDGIHTIGKSLQSHTYGSVGGLGLTDPQGIVVRAAYNTPSLPNACSASNGNCAQLCLPVPGGGRTCTCQDGWSLVSDGTSCYDNHELTSCQGSCPLSDITEASCVDGFCECSGENYQRYTCLPVVGSCEIRWDSSTAQAAALHDSELRKTFSCVADDNNQYEVHVLAVYEGVGPSSETGTAEMDVKFRTGSVSKPLVLVLSSYEPVNWVLHLAEDVEVHKVLLIAYDIDQSDVTVQSGSVKEVQRVSGGTGGAPACAYGKDDGDCRTVEMLKYIGREFGPVSSFTGRYNASGWNLKIGQAKQCPALTAPTNGRFDPAYNGETSYRTIVFFFCDTGYVRNGSLWAFCHYNGTWDDPVPTCTPIQCPTLTAPANGALSPTGASSYQNRVTFTCNSGYRLFGAASVTCQADGTWSGDVPVCAVSCPTLTAPANGYLYGANLYRMSVTFHCNSGYVRNGSLVTTCQADGTWTNAAPTCTPRQCPTLTAPTNGVLSPTGAKSYQDRITFTCNSGYQLNGVSSVTCQADGSWSGRVPTCTASCPTLTAPLNGAVSSTGPHTYRDNVRFICNPGYRLNGASSVTCQADRTWSHAVPTCFMHYYNSTGNSAARGRLCTDVLLWALLTAMLVSRWE</sequence>
<keyword evidence="11" id="KW-0677">Repeat</keyword>
<feature type="disulfide bond" evidence="19">
    <location>
        <begin position="1741"/>
        <end position="1768"/>
    </location>
</feature>
<dbReference type="Gene3D" id="3.10.100.10">
    <property type="entry name" value="Mannose-Binding Protein A, subunit A"/>
    <property type="match status" value="2"/>
</dbReference>
<dbReference type="Proteomes" id="UP000515135">
    <property type="component" value="Unplaced"/>
</dbReference>
<evidence type="ECO:0000256" key="1">
    <source>
        <dbReference type="ARBA" id="ARBA00004251"/>
    </source>
</evidence>
<keyword evidence="8 19" id="KW-0768">Sushi</keyword>
<dbReference type="InterPro" id="IPR000436">
    <property type="entry name" value="Sushi_SCR_CCP_dom"/>
</dbReference>
<feature type="domain" description="Sushi" evidence="25">
    <location>
        <begin position="1771"/>
        <end position="1829"/>
    </location>
</feature>
<feature type="disulfide bond" evidence="18">
    <location>
        <begin position="642"/>
        <end position="651"/>
    </location>
</feature>
<feature type="disulfide bond" evidence="19">
    <location>
        <begin position="1915"/>
        <end position="1942"/>
    </location>
</feature>
<dbReference type="SUPFAM" id="SSF56436">
    <property type="entry name" value="C-type lectin-like"/>
    <property type="match status" value="2"/>
</dbReference>
<dbReference type="FunFam" id="2.10.25.10:FF:000247">
    <property type="entry name" value="Delta/notch like EGF repeat containing"/>
    <property type="match status" value="1"/>
</dbReference>
<keyword evidence="15" id="KW-0472">Membrane</keyword>
<feature type="domain" description="EGF-like" evidence="23">
    <location>
        <begin position="537"/>
        <end position="574"/>
    </location>
</feature>
<dbReference type="GO" id="GO:0007154">
    <property type="term" value="P:cell communication"/>
    <property type="evidence" value="ECO:0007669"/>
    <property type="project" value="UniProtKB-ARBA"/>
</dbReference>
<feature type="disulfide bond" evidence="18">
    <location>
        <begin position="447"/>
        <end position="456"/>
    </location>
</feature>
<evidence type="ECO:0000313" key="27">
    <source>
        <dbReference type="RefSeq" id="XP_019626211.1"/>
    </source>
</evidence>
<feature type="disulfide bond" evidence="18">
    <location>
        <begin position="836"/>
        <end position="845"/>
    </location>
</feature>
<feature type="signal peptide" evidence="22">
    <location>
        <begin position="1"/>
        <end position="25"/>
    </location>
</feature>
<gene>
    <name evidence="27" type="primary">LOC109471363</name>
</gene>
<feature type="disulfide bond" evidence="18">
    <location>
        <begin position="525"/>
        <end position="534"/>
    </location>
</feature>
<dbReference type="SUPFAM" id="SSF63825">
    <property type="entry name" value="YWTD domain"/>
    <property type="match status" value="2"/>
</dbReference>
<dbReference type="PROSITE" id="PS50026">
    <property type="entry name" value="EGF_3"/>
    <property type="match status" value="8"/>
</dbReference>
<dbReference type="InterPro" id="IPR013032">
    <property type="entry name" value="EGF-like_CS"/>
</dbReference>
<keyword evidence="5" id="KW-0963">Cytoplasm</keyword>
<keyword evidence="13" id="KW-0130">Cell adhesion</keyword>
<feature type="disulfide bond" evidence="18">
    <location>
        <begin position="603"/>
        <end position="612"/>
    </location>
</feature>
<accession>A0A6P4Z968</accession>
<evidence type="ECO:0000256" key="15">
    <source>
        <dbReference type="ARBA" id="ARBA00023136"/>
    </source>
</evidence>
<dbReference type="Pfam" id="PF00058">
    <property type="entry name" value="Ldl_recept_b"/>
    <property type="match status" value="4"/>
</dbReference>
<dbReference type="FunFam" id="2.10.25.10:FF:000143">
    <property type="entry name" value="Protein crumbs 1"/>
    <property type="match status" value="2"/>
</dbReference>
<dbReference type="SMART" id="SM00181">
    <property type="entry name" value="EGF"/>
    <property type="match status" value="10"/>
</dbReference>
<feature type="domain" description="Sushi" evidence="25">
    <location>
        <begin position="1886"/>
        <end position="1944"/>
    </location>
</feature>
<dbReference type="GO" id="GO:0005576">
    <property type="term" value="C:extracellular region"/>
    <property type="evidence" value="ECO:0007669"/>
    <property type="project" value="UniProtKB-SubCell"/>
</dbReference>
<dbReference type="FunFam" id="2.10.25.10:FF:000425">
    <property type="entry name" value="Eyes shut homolog"/>
    <property type="match status" value="1"/>
</dbReference>
<dbReference type="FunFam" id="2.10.25.10:FF:000004">
    <property type="entry name" value="Neurogenic locus notch 1"/>
    <property type="match status" value="1"/>
</dbReference>
<keyword evidence="12" id="KW-0106">Calcium</keyword>
<dbReference type="PROSITE" id="PS01187">
    <property type="entry name" value="EGF_CA"/>
    <property type="match status" value="4"/>
</dbReference>
<keyword evidence="14" id="KW-1133">Transmembrane helix</keyword>
<dbReference type="CDD" id="cd00033">
    <property type="entry name" value="CCP"/>
    <property type="match status" value="5"/>
</dbReference>
<feature type="disulfide bond" evidence="18">
    <location>
        <begin position="564"/>
        <end position="573"/>
    </location>
</feature>
<feature type="region of interest" description="Disordered" evidence="21">
    <location>
        <begin position="26"/>
        <end position="63"/>
    </location>
</feature>
<dbReference type="GO" id="GO:0005509">
    <property type="term" value="F:calcium ion binding"/>
    <property type="evidence" value="ECO:0007669"/>
    <property type="project" value="InterPro"/>
</dbReference>
<evidence type="ECO:0000256" key="12">
    <source>
        <dbReference type="ARBA" id="ARBA00022837"/>
    </source>
</evidence>
<comment type="caution">
    <text evidence="18">Lacks conserved residue(s) required for the propagation of feature annotation.</text>
</comment>
<dbReference type="RefSeq" id="XP_019626211.1">
    <property type="nucleotide sequence ID" value="XM_019770652.1"/>
</dbReference>
<feature type="repeat" description="LDL-receptor class B" evidence="20">
    <location>
        <begin position="238"/>
        <end position="282"/>
    </location>
</feature>
<keyword evidence="17" id="KW-0325">Glycoprotein</keyword>
<evidence type="ECO:0000256" key="7">
    <source>
        <dbReference type="ARBA" id="ARBA00022536"/>
    </source>
</evidence>
<protein>
    <submittedName>
        <fullName evidence="27">Uncharacterized protein LOC109471363</fullName>
    </submittedName>
</protein>
<dbReference type="InterPro" id="IPR001304">
    <property type="entry name" value="C-type_lectin-like"/>
</dbReference>
<feature type="domain" description="EGF-like" evidence="23">
    <location>
        <begin position="414"/>
        <end position="457"/>
    </location>
</feature>
<dbReference type="InterPro" id="IPR001881">
    <property type="entry name" value="EGF-like_Ca-bd_dom"/>
</dbReference>
<dbReference type="PROSITE" id="PS50041">
    <property type="entry name" value="C_TYPE_LECTIN_2"/>
    <property type="match status" value="2"/>
</dbReference>
<feature type="domain" description="Sushi" evidence="25">
    <location>
        <begin position="1832"/>
        <end position="1885"/>
    </location>
</feature>
<dbReference type="SMART" id="SM00135">
    <property type="entry name" value="LY"/>
    <property type="match status" value="8"/>
</dbReference>
<dbReference type="PROSITE" id="PS01186">
    <property type="entry name" value="EGF_2"/>
    <property type="match status" value="7"/>
</dbReference>
<dbReference type="GO" id="GO:0005886">
    <property type="term" value="C:plasma membrane"/>
    <property type="evidence" value="ECO:0007669"/>
    <property type="project" value="UniProtKB-SubCell"/>
</dbReference>
<dbReference type="Gene3D" id="2.10.25.10">
    <property type="entry name" value="Laminin"/>
    <property type="match status" value="8"/>
</dbReference>
<dbReference type="CDD" id="cd00054">
    <property type="entry name" value="EGF_CA"/>
    <property type="match status" value="8"/>
</dbReference>
<evidence type="ECO:0000256" key="5">
    <source>
        <dbReference type="ARBA" id="ARBA00022490"/>
    </source>
</evidence>
<dbReference type="FunFam" id="2.10.25.10:FF:000066">
    <property type="entry name" value="FAT atypical cadherin 4"/>
    <property type="match status" value="1"/>
</dbReference>
<dbReference type="InterPro" id="IPR000742">
    <property type="entry name" value="EGF"/>
</dbReference>
<feature type="disulfide bond" evidence="18">
    <location>
        <begin position="874"/>
        <end position="883"/>
    </location>
</feature>
<dbReference type="FunFam" id="2.10.25.10:FF:000012">
    <property type="entry name" value="Delta-like protein"/>
    <property type="match status" value="1"/>
</dbReference>
<evidence type="ECO:0000256" key="13">
    <source>
        <dbReference type="ARBA" id="ARBA00022889"/>
    </source>
</evidence>